<dbReference type="EC" id="2.7.8.13" evidence="1"/>
<keyword evidence="1" id="KW-0808">Transferase</keyword>
<name>A0ACD5H131_9CYAN</name>
<organism evidence="1 2">
    <name type="scientific">Desertifilum tharense IPPAS B-1220</name>
    <dbReference type="NCBI Taxonomy" id="1781255"/>
    <lineage>
        <taxon>Bacteria</taxon>
        <taxon>Bacillati</taxon>
        <taxon>Cyanobacteriota</taxon>
        <taxon>Cyanophyceae</taxon>
        <taxon>Desertifilales</taxon>
        <taxon>Desertifilaceae</taxon>
        <taxon>Desertifilum</taxon>
    </lineage>
</organism>
<sequence length="364" mass="38753">MGCGVSTEVKTNSDRTLKWSGTSLLLILAGCLGIAIFAFDWFTGRISDLRFTLSLPFWVCAVAAALVGYWVVPLLRSLKAGQFIREDEPQAHLKKAGTPTMGGIFFIPVGVLGAIAWSGFHPSAIALSILTVGYGAIGWLDDWQILRRRSNKGISPRMKLMLQTGLGVLFSLWLITTQPAELTQVALPFGLSLPLGLLFCTLAVGVLVSESNALNLTDGLDGLAGGTGAIALLGLAVIVAPTSPEVATFCACMSGSCLGFLVHNRNPATVFMGDTGSMVPWRCRNWCSLSHKYPMGATAGGGIFFVETLSVMAQVSYYKATKVPDGVGKRLLKMVPLHHHLELSGWSELRVVGTFYLIGGVGAC</sequence>
<dbReference type="EMBL" id="CP182909">
    <property type="protein sequence ID" value="XPM66546.1"/>
    <property type="molecule type" value="Genomic_DNA"/>
</dbReference>
<dbReference type="Proteomes" id="UP000095472">
    <property type="component" value="Chromosome"/>
</dbReference>
<accession>A0ACD5H131</accession>
<evidence type="ECO:0000313" key="2">
    <source>
        <dbReference type="Proteomes" id="UP000095472"/>
    </source>
</evidence>
<proteinExistence type="predicted"/>
<evidence type="ECO:0000313" key="1">
    <source>
        <dbReference type="EMBL" id="XPM66546.1"/>
    </source>
</evidence>
<reference evidence="1 2" key="1">
    <citation type="journal article" date="2016" name="Genome Announc.">
        <title>Draft Genome Sequence of the Thermotolerant Cyanobacterium Desertifilum sp. IPPAS B-1220.</title>
        <authorList>
            <person name="Mironov K.S."/>
            <person name="Sinetova M.A."/>
            <person name="Bolatkhan K."/>
            <person name="Zayadan B.K."/>
            <person name="Ustinova V.V."/>
            <person name="Kupriyanova E.V."/>
            <person name="Skrypnik A.N."/>
            <person name="Gogoleva N.E."/>
            <person name="Gogolev Y.V."/>
            <person name="Los D.A."/>
        </authorList>
    </citation>
    <scope>NUCLEOTIDE SEQUENCE [LARGE SCALE GENOMIC DNA]</scope>
    <source>
        <strain evidence="1 2">IPPAS B-1220</strain>
    </source>
</reference>
<keyword evidence="2" id="KW-1185">Reference proteome</keyword>
<gene>
    <name evidence="1" type="primary">mraY</name>
    <name evidence="1" type="ORF">BH720_015385</name>
</gene>
<protein>
    <submittedName>
        <fullName evidence="1">Phospho-N-acetylmuramoyl-pentapeptide-transferase</fullName>
        <ecNumber evidence="1">2.7.8.13</ecNumber>
    </submittedName>
</protein>